<dbReference type="InterPro" id="IPR040572">
    <property type="entry name" value="TackOD1"/>
</dbReference>
<dbReference type="EMBL" id="AOME01000014">
    <property type="protein sequence ID" value="EMA55239.1"/>
    <property type="molecule type" value="Genomic_DNA"/>
</dbReference>
<protein>
    <recommendedName>
        <fullName evidence="1">C2H2-type domain-containing protein</fullName>
    </recommendedName>
</protein>
<dbReference type="RefSeq" id="WP_005039590.1">
    <property type="nucleotide sequence ID" value="NZ_AOME01000014.1"/>
</dbReference>
<evidence type="ECO:0000313" key="2">
    <source>
        <dbReference type="EMBL" id="EMA55239.1"/>
    </source>
</evidence>
<evidence type="ECO:0000313" key="3">
    <source>
        <dbReference type="Proteomes" id="UP000011625"/>
    </source>
</evidence>
<reference evidence="2 3" key="1">
    <citation type="journal article" date="2014" name="PLoS Genet.">
        <title>Phylogenetically driven sequencing of extremely halophilic archaea reveals strategies for static and dynamic osmo-response.</title>
        <authorList>
            <person name="Becker E.A."/>
            <person name="Seitzer P.M."/>
            <person name="Tritt A."/>
            <person name="Larsen D."/>
            <person name="Krusor M."/>
            <person name="Yao A.I."/>
            <person name="Wu D."/>
            <person name="Madern D."/>
            <person name="Eisen J.A."/>
            <person name="Darling A.E."/>
            <person name="Facciotti M.T."/>
        </authorList>
    </citation>
    <scope>NUCLEOTIDE SEQUENCE [LARGE SCALE GENOMIC DNA]</scope>
    <source>
        <strain evidence="2 3">DSM 8989</strain>
    </source>
</reference>
<feature type="domain" description="C2H2-type" evidence="1">
    <location>
        <begin position="86"/>
        <end position="107"/>
    </location>
</feature>
<dbReference type="AlphaFoldDB" id="M0NDS3"/>
<comment type="caution">
    <text evidence="2">The sequence shown here is derived from an EMBL/GenBank/DDBJ whole genome shotgun (WGS) entry which is preliminary data.</text>
</comment>
<dbReference type="OrthoDB" id="11504at2157"/>
<dbReference type="Proteomes" id="UP000011625">
    <property type="component" value="Unassembled WGS sequence"/>
</dbReference>
<dbReference type="InterPro" id="IPR013087">
    <property type="entry name" value="Znf_C2H2_type"/>
</dbReference>
<evidence type="ECO:0000259" key="1">
    <source>
        <dbReference type="PROSITE" id="PS00028"/>
    </source>
</evidence>
<organism evidence="2 3">
    <name type="scientific">Halococcus salifodinae DSM 8989</name>
    <dbReference type="NCBI Taxonomy" id="1227456"/>
    <lineage>
        <taxon>Archaea</taxon>
        <taxon>Methanobacteriati</taxon>
        <taxon>Methanobacteriota</taxon>
        <taxon>Stenosarchaea group</taxon>
        <taxon>Halobacteria</taxon>
        <taxon>Halobacteriales</taxon>
        <taxon>Halococcaceae</taxon>
        <taxon>Halococcus</taxon>
    </lineage>
</organism>
<dbReference type="Pfam" id="PF18551">
    <property type="entry name" value="TackOD1"/>
    <property type="match status" value="1"/>
</dbReference>
<dbReference type="STRING" id="1227456.C450_02505"/>
<dbReference type="PATRIC" id="fig|1227456.3.peg.523"/>
<proteinExistence type="predicted"/>
<accession>M0NDS3</accession>
<name>M0NDS3_9EURY</name>
<sequence length="328" mass="35812">MVSPGKLTALTALADGSAPEYEPTIDPDTGAVSYPEVARLLDDEDPTAFEALESLARREILGKTFEEKVYVCPGCGAEGMQYTTACPGCGSGYTIETELFEHLDCGHIAPRVEFEAGPDELVCPGCEATLDEATENVEQGMRHVCQDCDSYFEQPEHGLRCRECTDIYVPSEGKERVLCRYSLTDSGQRWVETQLSARESVVELLTDRGFDASANTTVQGDSGTDHPVHVYGEDELLDSRIVVAIHERPDREDAAELRDVAADLDARPMMVTTLGSVATSVATLAERDDLRILSAQTDGTLEHDYEVTDDPRTTQSLVQRIASAVKQP</sequence>
<keyword evidence="3" id="KW-1185">Reference proteome</keyword>
<gene>
    <name evidence="2" type="ORF">C450_02505</name>
</gene>
<dbReference type="PROSITE" id="PS00028">
    <property type="entry name" value="ZINC_FINGER_C2H2_1"/>
    <property type="match status" value="1"/>
</dbReference>